<dbReference type="PROSITE" id="PS00211">
    <property type="entry name" value="ABC_TRANSPORTER_1"/>
    <property type="match status" value="1"/>
</dbReference>
<dbReference type="Pfam" id="PF00005">
    <property type="entry name" value="ABC_tran"/>
    <property type="match status" value="1"/>
</dbReference>
<organism evidence="6 7">
    <name type="scientific">Reichenbachiella faecimaris</name>
    <dbReference type="NCBI Taxonomy" id="692418"/>
    <lineage>
        <taxon>Bacteria</taxon>
        <taxon>Pseudomonadati</taxon>
        <taxon>Bacteroidota</taxon>
        <taxon>Cytophagia</taxon>
        <taxon>Cytophagales</taxon>
        <taxon>Reichenbachiellaceae</taxon>
        <taxon>Reichenbachiella</taxon>
    </lineage>
</organism>
<evidence type="ECO:0000256" key="2">
    <source>
        <dbReference type="ARBA" id="ARBA00022448"/>
    </source>
</evidence>
<dbReference type="RefSeq" id="WP_084371078.1">
    <property type="nucleotide sequence ID" value="NZ_FWYF01000001.1"/>
</dbReference>
<dbReference type="GO" id="GO:0005524">
    <property type="term" value="F:ATP binding"/>
    <property type="evidence" value="ECO:0007669"/>
    <property type="project" value="UniProtKB-KW"/>
</dbReference>
<evidence type="ECO:0000313" key="6">
    <source>
        <dbReference type="EMBL" id="SMD32418.1"/>
    </source>
</evidence>
<dbReference type="PROSITE" id="PS50893">
    <property type="entry name" value="ABC_TRANSPORTER_2"/>
    <property type="match status" value="1"/>
</dbReference>
<keyword evidence="4 6" id="KW-0067">ATP-binding</keyword>
<comment type="similarity">
    <text evidence="1">Belongs to the ABC transporter superfamily.</text>
</comment>
<evidence type="ECO:0000256" key="4">
    <source>
        <dbReference type="ARBA" id="ARBA00022840"/>
    </source>
</evidence>
<dbReference type="SMART" id="SM00382">
    <property type="entry name" value="AAA"/>
    <property type="match status" value="1"/>
</dbReference>
<dbReference type="GO" id="GO:0016887">
    <property type="term" value="F:ATP hydrolysis activity"/>
    <property type="evidence" value="ECO:0007669"/>
    <property type="project" value="InterPro"/>
</dbReference>
<dbReference type="Gene3D" id="3.40.50.300">
    <property type="entry name" value="P-loop containing nucleotide triphosphate hydrolases"/>
    <property type="match status" value="1"/>
</dbReference>
<dbReference type="InterPro" id="IPR003439">
    <property type="entry name" value="ABC_transporter-like_ATP-bd"/>
</dbReference>
<reference evidence="6 7" key="1">
    <citation type="submission" date="2017-04" db="EMBL/GenBank/DDBJ databases">
        <authorList>
            <person name="Afonso C.L."/>
            <person name="Miller P.J."/>
            <person name="Scott M.A."/>
            <person name="Spackman E."/>
            <person name="Goraichik I."/>
            <person name="Dimitrov K.M."/>
            <person name="Suarez D.L."/>
            <person name="Swayne D.E."/>
        </authorList>
    </citation>
    <scope>NUCLEOTIDE SEQUENCE [LARGE SCALE GENOMIC DNA]</scope>
    <source>
        <strain evidence="6 7">DSM 26133</strain>
    </source>
</reference>
<dbReference type="AlphaFoldDB" id="A0A1W2G7W3"/>
<keyword evidence="3" id="KW-0547">Nucleotide-binding</keyword>
<dbReference type="STRING" id="692418.SAMN04488029_0763"/>
<dbReference type="PANTHER" id="PTHR43335:SF2">
    <property type="entry name" value="ABC TRANSPORTER, ATP-BINDING PROTEIN"/>
    <property type="match status" value="1"/>
</dbReference>
<dbReference type="InterPro" id="IPR027417">
    <property type="entry name" value="P-loop_NTPase"/>
</dbReference>
<keyword evidence="7" id="KW-1185">Reference proteome</keyword>
<name>A0A1W2G7W3_REIFA</name>
<protein>
    <submittedName>
        <fullName evidence="6">ABC-2 type transport system ATP-binding protein</fullName>
    </submittedName>
</protein>
<evidence type="ECO:0000313" key="7">
    <source>
        <dbReference type="Proteomes" id="UP000192472"/>
    </source>
</evidence>
<dbReference type="Proteomes" id="UP000192472">
    <property type="component" value="Unassembled WGS sequence"/>
</dbReference>
<dbReference type="PANTHER" id="PTHR43335">
    <property type="entry name" value="ABC TRANSPORTER, ATP-BINDING PROTEIN"/>
    <property type="match status" value="1"/>
</dbReference>
<sequence>MKYILETKGLTKKYGKLTALDQLNLTIEPGMVFGLLGPNGSGKTTTLGMILEVTKPSSGSYLWFDEAPSANSRKKIGAILETPCFYPYLSAVRNLRIIAKIKECRESRIEEVLRQVGLYERKDDPFKNYSLGMKQRLAIASALLADPPVLILDEPTNGLDPQGIVEIREVIQQIASSGKTIILASHLLDEVQKVCTHFCVLRKGQKLYQGSVDEALSDQKTIEVAASNLDHLEATLKKMNGIYKVEKLTDVISLTTENGLSTESINAFLFEKGLTATHLVKKSGSLEKQFLKILNEND</sequence>
<dbReference type="EMBL" id="FWYF01000001">
    <property type="protein sequence ID" value="SMD32418.1"/>
    <property type="molecule type" value="Genomic_DNA"/>
</dbReference>
<evidence type="ECO:0000256" key="3">
    <source>
        <dbReference type="ARBA" id="ARBA00022741"/>
    </source>
</evidence>
<accession>A0A1W2G7W3</accession>
<dbReference type="SUPFAM" id="SSF52540">
    <property type="entry name" value="P-loop containing nucleoside triphosphate hydrolases"/>
    <property type="match status" value="1"/>
</dbReference>
<dbReference type="OrthoDB" id="9808363at2"/>
<gene>
    <name evidence="6" type="ORF">SAMN04488029_0763</name>
</gene>
<proteinExistence type="inferred from homology"/>
<dbReference type="InterPro" id="IPR003593">
    <property type="entry name" value="AAA+_ATPase"/>
</dbReference>
<feature type="domain" description="ABC transporter" evidence="5">
    <location>
        <begin position="5"/>
        <end position="228"/>
    </location>
</feature>
<evidence type="ECO:0000259" key="5">
    <source>
        <dbReference type="PROSITE" id="PS50893"/>
    </source>
</evidence>
<dbReference type="InterPro" id="IPR017871">
    <property type="entry name" value="ABC_transporter-like_CS"/>
</dbReference>
<evidence type="ECO:0000256" key="1">
    <source>
        <dbReference type="ARBA" id="ARBA00005417"/>
    </source>
</evidence>
<keyword evidence="2" id="KW-0813">Transport</keyword>